<keyword evidence="3" id="KW-0597">Phosphoprotein</keyword>
<proteinExistence type="predicted"/>
<reference evidence="13" key="1">
    <citation type="submission" date="2022-10" db="EMBL/GenBank/DDBJ databases">
        <title>The complete genomes of actinobacterial strains from the NBC collection.</title>
        <authorList>
            <person name="Joergensen T.S."/>
            <person name="Alvarez Arevalo M."/>
            <person name="Sterndorff E.B."/>
            <person name="Faurdal D."/>
            <person name="Vuksanovic O."/>
            <person name="Mourched A.-S."/>
            <person name="Charusanti P."/>
            <person name="Shaw S."/>
            <person name="Blin K."/>
            <person name="Weber T."/>
        </authorList>
    </citation>
    <scope>NUCLEOTIDE SEQUENCE</scope>
    <source>
        <strain evidence="13">NBC_01432</strain>
    </source>
</reference>
<evidence type="ECO:0000259" key="11">
    <source>
        <dbReference type="Pfam" id="PF02518"/>
    </source>
</evidence>
<keyword evidence="6 13" id="KW-0418">Kinase</keyword>
<evidence type="ECO:0000256" key="3">
    <source>
        <dbReference type="ARBA" id="ARBA00022553"/>
    </source>
</evidence>
<keyword evidence="4" id="KW-0808">Transferase</keyword>
<dbReference type="Gene3D" id="1.20.5.1930">
    <property type="match status" value="1"/>
</dbReference>
<feature type="region of interest" description="Disordered" evidence="9">
    <location>
        <begin position="1"/>
        <end position="24"/>
    </location>
</feature>
<dbReference type="GO" id="GO:0016301">
    <property type="term" value="F:kinase activity"/>
    <property type="evidence" value="ECO:0007669"/>
    <property type="project" value="UniProtKB-KW"/>
</dbReference>
<feature type="transmembrane region" description="Helical" evidence="10">
    <location>
        <begin position="130"/>
        <end position="146"/>
    </location>
</feature>
<dbReference type="EC" id="2.7.13.3" evidence="2"/>
<dbReference type="InterPro" id="IPR003594">
    <property type="entry name" value="HATPase_dom"/>
</dbReference>
<feature type="compositionally biased region" description="Pro residues" evidence="9">
    <location>
        <begin position="1"/>
        <end position="22"/>
    </location>
</feature>
<evidence type="ECO:0000259" key="12">
    <source>
        <dbReference type="Pfam" id="PF07730"/>
    </source>
</evidence>
<feature type="transmembrane region" description="Helical" evidence="10">
    <location>
        <begin position="152"/>
        <end position="174"/>
    </location>
</feature>
<keyword evidence="7" id="KW-0067">ATP-binding</keyword>
<evidence type="ECO:0000256" key="4">
    <source>
        <dbReference type="ARBA" id="ARBA00022679"/>
    </source>
</evidence>
<dbReference type="PANTHER" id="PTHR24421">
    <property type="entry name" value="NITRATE/NITRITE SENSOR PROTEIN NARX-RELATED"/>
    <property type="match status" value="1"/>
</dbReference>
<dbReference type="CDD" id="cd16917">
    <property type="entry name" value="HATPase_UhpB-NarQ-NarX-like"/>
    <property type="match status" value="1"/>
</dbReference>
<feature type="domain" description="Signal transduction histidine kinase subgroup 3 dimerisation and phosphoacceptor" evidence="12">
    <location>
        <begin position="190"/>
        <end position="255"/>
    </location>
</feature>
<evidence type="ECO:0000256" key="1">
    <source>
        <dbReference type="ARBA" id="ARBA00000085"/>
    </source>
</evidence>
<evidence type="ECO:0000256" key="2">
    <source>
        <dbReference type="ARBA" id="ARBA00012438"/>
    </source>
</evidence>
<evidence type="ECO:0000256" key="5">
    <source>
        <dbReference type="ARBA" id="ARBA00022741"/>
    </source>
</evidence>
<keyword evidence="10" id="KW-0812">Transmembrane</keyword>
<dbReference type="SUPFAM" id="SSF55874">
    <property type="entry name" value="ATPase domain of HSP90 chaperone/DNA topoisomerase II/histidine kinase"/>
    <property type="match status" value="1"/>
</dbReference>
<dbReference type="InterPro" id="IPR036890">
    <property type="entry name" value="HATPase_C_sf"/>
</dbReference>
<name>A0ABZ2A4I9_STRNV</name>
<dbReference type="PANTHER" id="PTHR24421:SF10">
    <property type="entry name" value="NITRATE_NITRITE SENSOR PROTEIN NARQ"/>
    <property type="match status" value="1"/>
</dbReference>
<dbReference type="InterPro" id="IPR050482">
    <property type="entry name" value="Sensor_HK_TwoCompSys"/>
</dbReference>
<evidence type="ECO:0000256" key="8">
    <source>
        <dbReference type="ARBA" id="ARBA00023012"/>
    </source>
</evidence>
<dbReference type="Gene3D" id="3.30.565.10">
    <property type="entry name" value="Histidine kinase-like ATPase, C-terminal domain"/>
    <property type="match status" value="1"/>
</dbReference>
<evidence type="ECO:0000256" key="9">
    <source>
        <dbReference type="SAM" id="MobiDB-lite"/>
    </source>
</evidence>
<evidence type="ECO:0000256" key="6">
    <source>
        <dbReference type="ARBA" id="ARBA00022777"/>
    </source>
</evidence>
<keyword evidence="8" id="KW-0902">Two-component regulatory system</keyword>
<keyword evidence="14" id="KW-1185">Reference proteome</keyword>
<protein>
    <recommendedName>
        <fullName evidence="2">histidine kinase</fullName>
        <ecNumber evidence="2">2.7.13.3</ecNumber>
    </recommendedName>
</protein>
<gene>
    <name evidence="13" type="ORF">OG442_16115</name>
</gene>
<dbReference type="RefSeq" id="WP_329076593.1">
    <property type="nucleotide sequence ID" value="NZ_CP109495.1"/>
</dbReference>
<evidence type="ECO:0000256" key="7">
    <source>
        <dbReference type="ARBA" id="ARBA00022840"/>
    </source>
</evidence>
<organism evidence="13 14">
    <name type="scientific">Streptomyces niveus</name>
    <name type="common">Streptomyces spheroides</name>
    <dbReference type="NCBI Taxonomy" id="193462"/>
    <lineage>
        <taxon>Bacteria</taxon>
        <taxon>Bacillati</taxon>
        <taxon>Actinomycetota</taxon>
        <taxon>Actinomycetes</taxon>
        <taxon>Kitasatosporales</taxon>
        <taxon>Streptomycetaceae</taxon>
        <taxon>Streptomyces</taxon>
    </lineage>
</organism>
<evidence type="ECO:0000313" key="14">
    <source>
        <dbReference type="Proteomes" id="UP001432209"/>
    </source>
</evidence>
<dbReference type="Pfam" id="PF02518">
    <property type="entry name" value="HATPase_c"/>
    <property type="match status" value="1"/>
</dbReference>
<feature type="domain" description="Histidine kinase/HSP90-like ATPase" evidence="11">
    <location>
        <begin position="303"/>
        <end position="394"/>
    </location>
</feature>
<accession>A0ABZ2A4I9</accession>
<feature type="transmembrane region" description="Helical" evidence="10">
    <location>
        <begin position="54"/>
        <end position="73"/>
    </location>
</feature>
<dbReference type="InterPro" id="IPR011712">
    <property type="entry name" value="Sig_transdc_His_kin_sub3_dim/P"/>
</dbReference>
<comment type="catalytic activity">
    <reaction evidence="1">
        <text>ATP + protein L-histidine = ADP + protein N-phospho-L-histidine.</text>
        <dbReference type="EC" id="2.7.13.3"/>
    </reaction>
</comment>
<dbReference type="EMBL" id="CP109495">
    <property type="protein sequence ID" value="WUX52944.1"/>
    <property type="molecule type" value="Genomic_DNA"/>
</dbReference>
<keyword evidence="10" id="KW-0472">Membrane</keyword>
<sequence>MNAPSPPTADPPKTAPTTPPPTHRAQSVALYTVLAVVWLGDLAASGGMRTPDRGWLLPLLSGPVAAVLLQLPYRWLSLERRAWAMACGSLAVTGVSALRDLKAGGGWGMLESVCLLILIARTCRRTDRPYVTVALGIAVLLGPVRLNNPGVLAGSYSLAFGVAAVVALGCYLRVQDRRQARAMDSVRQAERMELARDLHDFVAHHVTGIVVQANAGLAVRATAPEHIEPILESIQKSGMETLDSMRRLVRVLREVDGTPRRPGELFTELAGMVSGFSGGEDGSDATLSVAAPARSARLAPEVELSVHRVVQESLTNARRHAPGTPVAVRLDTEDGRLRVEITNAPSAAPPPPSPVGGRGGFGMVGLQERVAAVEGQLEAGRTPEGGWRVVGVFPVLDMAGSAV</sequence>
<evidence type="ECO:0000256" key="10">
    <source>
        <dbReference type="SAM" id="Phobius"/>
    </source>
</evidence>
<feature type="transmembrane region" description="Helical" evidence="10">
    <location>
        <begin position="28"/>
        <end position="48"/>
    </location>
</feature>
<keyword evidence="10" id="KW-1133">Transmembrane helix</keyword>
<keyword evidence="5" id="KW-0547">Nucleotide-binding</keyword>
<feature type="transmembrane region" description="Helical" evidence="10">
    <location>
        <begin position="104"/>
        <end position="123"/>
    </location>
</feature>
<dbReference type="Proteomes" id="UP001432209">
    <property type="component" value="Chromosome"/>
</dbReference>
<dbReference type="Pfam" id="PF07730">
    <property type="entry name" value="HisKA_3"/>
    <property type="match status" value="1"/>
</dbReference>
<evidence type="ECO:0000313" key="13">
    <source>
        <dbReference type="EMBL" id="WUX52944.1"/>
    </source>
</evidence>